<dbReference type="FunFam" id="3.30.470.20:FF:000009">
    <property type="entry name" value="tubulin polyglutamylase TTLL5 isoform X1"/>
    <property type="match status" value="1"/>
</dbReference>
<evidence type="ECO:0000256" key="7">
    <source>
        <dbReference type="ARBA" id="ARBA00049274"/>
    </source>
</evidence>
<dbReference type="GO" id="GO:0000226">
    <property type="term" value="P:microtubule cytoskeleton organization"/>
    <property type="evidence" value="ECO:0007669"/>
    <property type="project" value="TreeGrafter"/>
</dbReference>
<feature type="compositionally biased region" description="Low complexity" evidence="8">
    <location>
        <begin position="912"/>
        <end position="930"/>
    </location>
</feature>
<feature type="compositionally biased region" description="Low complexity" evidence="8">
    <location>
        <begin position="787"/>
        <end position="799"/>
    </location>
</feature>
<keyword evidence="3" id="KW-0493">Microtubule</keyword>
<dbReference type="Gene3D" id="3.30.470.20">
    <property type="entry name" value="ATP-grasp fold, B domain"/>
    <property type="match status" value="1"/>
</dbReference>
<feature type="compositionally biased region" description="Basic and acidic residues" evidence="8">
    <location>
        <begin position="441"/>
        <end position="460"/>
    </location>
</feature>
<dbReference type="PROSITE" id="PS51221">
    <property type="entry name" value="TTL"/>
    <property type="match status" value="1"/>
</dbReference>
<name>A0A9D3SBZ0_ANGAN</name>
<dbReference type="AlphaFoldDB" id="A0A9D3SBZ0"/>
<sequence>MPAAIRDTEDYESSSEDEQEDHPCIVWCGISRKMPVLVFHAEAIVSKDGNIRSVGERYNLAYKIVRTESRLVRGMLTNHGFHEVHPNSNDFNLMWTGSHLKPYLLRNLQDFQKVNHFPRSYELTRKDRLYKNIQRMQQMHGFKNFHIVPQTFVLPSEFQEFCSYFSKDRGPWIIKPVASSRGRGIYLVSSPNQIPLDENILVSRYISNPLLIDDFKFDVRLYVLVTSYEPLIIYLYEEGLARFATVKYDRAAKNIKNQFMHLTNYSVNKKSRDYVSCDDPEVEDYGNKWSMSAILRYLKQEGKDTALLMGQVEDLVIKAVLSAELQIATACKMFVPHRTNCFELYGFDVLVDSNLKPWLLEVNLSPSLACDAPLDLKIKASMISDMFSLVGFPCQNPLARHPRPGRAAHDPGFRYQAQKCQRPSSAQPGAGSIKGGPRPISAHDADTNGLKEKLGGRKGDSTLGLTSEELKVLTRIKEEHERRGGFVRIFPTAQTWDQYSGYLEYKTSMNCMLATRLFPERSGLSGSVLLQVEAPRHAIQYERKLPSLEARKRRRRHLAQRSAPERGEEPEEIRPPLRRQSDSPPEALNEPHKEAEQSDTQHRPATPPQPKPKINLLQILQQGWNLSKVQARMAFSSFLHRVQMRLLAESRGNGSSAWPEKDDDQMELVIRFLKRAAGNLRQDLRMVLPSRRLPLPDRRRILSHQLGEFLHCYNKETEQMVKKMEELKDEEHCVDPDIFQQFVAEASESDLEEVLTFYTQKNKSASVFLGTASRRPKASNGCTSSGESAQSQSRRAVSAAEEESGPCEPFPRRRTLRTPAAGPRLPARHRSPPALDCAHIHLQHSPPLAPPHAPGPASLPRATWATACHGSTPLAHAPQEPPQRGRPCAQTPPTSVPSTAQIYSQKLSRPISARQASRKPSPSRSRPSSAGLSKDADALLPQSGSDQQAIVTALKKLAEKQAARQYSASSHISLLTQHLTNLNLANGAFSRAGFTLNPSVRHGTLTHGPVRAVRAETSPMRVPRDDGDTLSDGDAHGAYGLVTGWPRSSATTPPRAATSCSSPSSSCSSRRCSPGSFWTTVALATRKLEEAKGS</sequence>
<dbReference type="GO" id="GO:0005874">
    <property type="term" value="C:microtubule"/>
    <property type="evidence" value="ECO:0007669"/>
    <property type="project" value="UniProtKB-KW"/>
</dbReference>
<organism evidence="9 10">
    <name type="scientific">Anguilla anguilla</name>
    <name type="common">European freshwater eel</name>
    <name type="synonym">Muraena anguilla</name>
    <dbReference type="NCBI Taxonomy" id="7936"/>
    <lineage>
        <taxon>Eukaryota</taxon>
        <taxon>Metazoa</taxon>
        <taxon>Chordata</taxon>
        <taxon>Craniata</taxon>
        <taxon>Vertebrata</taxon>
        <taxon>Euteleostomi</taxon>
        <taxon>Actinopterygii</taxon>
        <taxon>Neopterygii</taxon>
        <taxon>Teleostei</taxon>
        <taxon>Anguilliformes</taxon>
        <taxon>Anguillidae</taxon>
        <taxon>Anguilla</taxon>
    </lineage>
</organism>
<dbReference type="GO" id="GO:0015631">
    <property type="term" value="F:tubulin binding"/>
    <property type="evidence" value="ECO:0007669"/>
    <property type="project" value="TreeGrafter"/>
</dbReference>
<dbReference type="SUPFAM" id="SSF56059">
    <property type="entry name" value="Glutathione synthetase ATP-binding domain-like"/>
    <property type="match status" value="1"/>
</dbReference>
<comment type="caution">
    <text evidence="9">The sequence shown here is derived from an EMBL/GenBank/DDBJ whole genome shotgun (WGS) entry which is preliminary data.</text>
</comment>
<dbReference type="PANTHER" id="PTHR12241">
    <property type="entry name" value="TUBULIN POLYGLUTAMYLASE"/>
    <property type="match status" value="1"/>
</dbReference>
<feature type="region of interest" description="Disordered" evidence="8">
    <location>
        <begin position="420"/>
        <end position="461"/>
    </location>
</feature>
<evidence type="ECO:0000256" key="2">
    <source>
        <dbReference type="ARBA" id="ARBA00022598"/>
    </source>
</evidence>
<keyword evidence="4" id="KW-0547">Nucleotide-binding</keyword>
<feature type="region of interest" description="Disordered" evidence="8">
    <location>
        <begin position="871"/>
        <end position="941"/>
    </location>
</feature>
<dbReference type="PANTHER" id="PTHR12241:SF145">
    <property type="entry name" value="TUBULIN POLYGLUTAMYLASE TTLL5"/>
    <property type="match status" value="1"/>
</dbReference>
<keyword evidence="2" id="KW-0436">Ligase</keyword>
<comment type="catalytic activity">
    <reaction evidence="7">
        <text>L-glutamyl-[protein] + L-glutamate + ATP = gamma-L-glutamyl-L-glutamyl-[protein] + ADP + phosphate + H(+)</text>
        <dbReference type="Rhea" id="RHEA:60144"/>
        <dbReference type="Rhea" id="RHEA-COMP:10208"/>
        <dbReference type="Rhea" id="RHEA-COMP:15517"/>
        <dbReference type="ChEBI" id="CHEBI:15378"/>
        <dbReference type="ChEBI" id="CHEBI:29973"/>
        <dbReference type="ChEBI" id="CHEBI:29985"/>
        <dbReference type="ChEBI" id="CHEBI:30616"/>
        <dbReference type="ChEBI" id="CHEBI:43474"/>
        <dbReference type="ChEBI" id="CHEBI:143622"/>
        <dbReference type="ChEBI" id="CHEBI:456216"/>
    </reaction>
    <physiologicalReaction direction="left-to-right" evidence="7">
        <dbReference type="Rhea" id="RHEA:60145"/>
    </physiologicalReaction>
</comment>
<dbReference type="Pfam" id="PF03133">
    <property type="entry name" value="TTL"/>
    <property type="match status" value="1"/>
</dbReference>
<dbReference type="GO" id="GO:0005524">
    <property type="term" value="F:ATP binding"/>
    <property type="evidence" value="ECO:0007669"/>
    <property type="project" value="UniProtKB-KW"/>
</dbReference>
<dbReference type="GO" id="GO:0070740">
    <property type="term" value="F:tubulin-glutamic acid ligase activity"/>
    <property type="evidence" value="ECO:0007669"/>
    <property type="project" value="TreeGrafter"/>
</dbReference>
<gene>
    <name evidence="9" type="ORF">ANANG_G00020760</name>
</gene>
<feature type="region of interest" description="Disordered" evidence="8">
    <location>
        <begin position="550"/>
        <end position="612"/>
    </location>
</feature>
<comment type="similarity">
    <text evidence="1">Belongs to the tubulin--tyrosine ligase family.</text>
</comment>
<feature type="compositionally biased region" description="Basic and acidic residues" evidence="8">
    <location>
        <begin position="563"/>
        <end position="581"/>
    </location>
</feature>
<feature type="compositionally biased region" description="Polar residues" evidence="8">
    <location>
        <begin position="891"/>
        <end position="907"/>
    </location>
</feature>
<dbReference type="GO" id="GO:0036064">
    <property type="term" value="C:ciliary basal body"/>
    <property type="evidence" value="ECO:0007669"/>
    <property type="project" value="TreeGrafter"/>
</dbReference>
<feature type="region of interest" description="Disordered" evidence="8">
    <location>
        <begin position="772"/>
        <end position="832"/>
    </location>
</feature>
<dbReference type="Proteomes" id="UP001044222">
    <property type="component" value="Unassembled WGS sequence"/>
</dbReference>
<evidence type="ECO:0000256" key="6">
    <source>
        <dbReference type="ARBA" id="ARBA00041448"/>
    </source>
</evidence>
<dbReference type="InterPro" id="IPR004344">
    <property type="entry name" value="TTL/TTLL_fam"/>
</dbReference>
<dbReference type="EMBL" id="JAFIRN010000001">
    <property type="protein sequence ID" value="KAG5857562.1"/>
    <property type="molecule type" value="Genomic_DNA"/>
</dbReference>
<feature type="compositionally biased region" description="Low complexity" evidence="8">
    <location>
        <begin position="1046"/>
        <end position="1074"/>
    </location>
</feature>
<protein>
    <recommendedName>
        <fullName evidence="6">Tubulin--tyrosine ligase-like protein 5</fullName>
    </recommendedName>
</protein>
<evidence type="ECO:0000256" key="5">
    <source>
        <dbReference type="ARBA" id="ARBA00022840"/>
    </source>
</evidence>
<feature type="compositionally biased region" description="Basic and acidic residues" evidence="8">
    <location>
        <begin position="589"/>
        <end position="602"/>
    </location>
</feature>
<evidence type="ECO:0000256" key="1">
    <source>
        <dbReference type="ARBA" id="ARBA00006820"/>
    </source>
</evidence>
<evidence type="ECO:0000256" key="4">
    <source>
        <dbReference type="ARBA" id="ARBA00022741"/>
    </source>
</evidence>
<evidence type="ECO:0000313" key="10">
    <source>
        <dbReference type="Proteomes" id="UP001044222"/>
    </source>
</evidence>
<evidence type="ECO:0000256" key="8">
    <source>
        <dbReference type="SAM" id="MobiDB-lite"/>
    </source>
</evidence>
<feature type="region of interest" description="Disordered" evidence="8">
    <location>
        <begin position="1044"/>
        <end position="1075"/>
    </location>
</feature>
<accession>A0A9D3SBZ0</accession>
<evidence type="ECO:0000256" key="3">
    <source>
        <dbReference type="ARBA" id="ARBA00022701"/>
    </source>
</evidence>
<keyword evidence="10" id="KW-1185">Reference proteome</keyword>
<reference evidence="9" key="1">
    <citation type="submission" date="2021-01" db="EMBL/GenBank/DDBJ databases">
        <title>A chromosome-scale assembly of European eel, Anguilla anguilla.</title>
        <authorList>
            <person name="Henkel C."/>
            <person name="Jong-Raadsen S.A."/>
            <person name="Dufour S."/>
            <person name="Weltzien F.-A."/>
            <person name="Palstra A.P."/>
            <person name="Pelster B."/>
            <person name="Spaink H.P."/>
            <person name="Van Den Thillart G.E."/>
            <person name="Jansen H."/>
            <person name="Zahm M."/>
            <person name="Klopp C."/>
            <person name="Cedric C."/>
            <person name="Louis A."/>
            <person name="Berthelot C."/>
            <person name="Parey E."/>
            <person name="Roest Crollius H."/>
            <person name="Montfort J."/>
            <person name="Robinson-Rechavi M."/>
            <person name="Bucao C."/>
            <person name="Bouchez O."/>
            <person name="Gislard M."/>
            <person name="Lluch J."/>
            <person name="Milhes M."/>
            <person name="Lampietro C."/>
            <person name="Lopez Roques C."/>
            <person name="Donnadieu C."/>
            <person name="Braasch I."/>
            <person name="Desvignes T."/>
            <person name="Postlethwait J."/>
            <person name="Bobe J."/>
            <person name="Guiguen Y."/>
            <person name="Dirks R."/>
        </authorList>
    </citation>
    <scope>NUCLEOTIDE SEQUENCE</scope>
    <source>
        <strain evidence="9">Tag_6206</strain>
        <tissue evidence="9">Liver</tissue>
    </source>
</reference>
<keyword evidence="5" id="KW-0067">ATP-binding</keyword>
<proteinExistence type="inferred from homology"/>
<evidence type="ECO:0000313" key="9">
    <source>
        <dbReference type="EMBL" id="KAG5857562.1"/>
    </source>
</evidence>